<proteinExistence type="evidence at transcript level"/>
<dbReference type="AlphaFoldDB" id="Q96RK7"/>
<evidence type="ECO:0000313" key="1">
    <source>
        <dbReference type="EMBL" id="AAK73690.1"/>
    </source>
</evidence>
<feature type="non-terminal residue" evidence="1">
    <location>
        <position position="1"/>
    </location>
</feature>
<dbReference type="ChiTaRS" id="CYP3A5">
    <property type="organism name" value="human"/>
</dbReference>
<dbReference type="EMBL" id="AF355802">
    <property type="protein sequence ID" value="AAK73690.1"/>
    <property type="molecule type" value="mRNA"/>
</dbReference>
<protein>
    <submittedName>
        <fullName evidence="1">Cytochrome P-450</fullName>
    </submittedName>
</protein>
<reference evidence="1" key="1">
    <citation type="journal article" date="2001" name="Nat. Genet.">
        <title>Sequence diversity in CYP3A promoters and characterization of the genetic basis of polymorphic CYP3A5 expression.</title>
        <authorList>
            <person name="Kuehl P."/>
            <person name="Zhang J."/>
            <person name="Lin Y."/>
            <person name="Lamba J."/>
            <person name="Assem M."/>
            <person name="Schuetz J."/>
            <person name="Watkins P.B."/>
            <person name="Daly A."/>
            <person name="Wrighton S.A."/>
            <person name="Hall S.D."/>
            <person name="Maurel P."/>
            <person name="Relling M."/>
            <person name="Brimer C."/>
            <person name="Yasuda K."/>
            <person name="Venkataramanan R."/>
            <person name="Storm S."/>
            <person name="Thummel K."/>
            <person name="Boguski M.S."/>
            <person name="Schuetz E."/>
        </authorList>
    </citation>
    <scope>NUCLEOTIDE SEQUENCE</scope>
</reference>
<accession>Q96RK7</accession>
<dbReference type="OrthoDB" id="1470350at2759"/>
<feature type="non-terminal residue" evidence="1">
    <location>
        <position position="32"/>
    </location>
</feature>
<sequence length="32" mass="3541">KDITKFITKCHLLLHAGESHILLGLESAHLTT</sequence>
<organism evidence="1">
    <name type="scientific">Homo sapiens</name>
    <name type="common">Human</name>
    <dbReference type="NCBI Taxonomy" id="9606"/>
    <lineage>
        <taxon>Eukaryota</taxon>
        <taxon>Metazoa</taxon>
        <taxon>Chordata</taxon>
        <taxon>Craniata</taxon>
        <taxon>Vertebrata</taxon>
        <taxon>Euteleostomi</taxon>
        <taxon>Mammalia</taxon>
        <taxon>Eutheria</taxon>
        <taxon>Euarchontoglires</taxon>
        <taxon>Primates</taxon>
        <taxon>Haplorrhini</taxon>
        <taxon>Catarrhini</taxon>
        <taxon>Hominidae</taxon>
        <taxon>Homo</taxon>
    </lineage>
</organism>
<gene>
    <name evidence="1" type="primary">CYP3A5</name>
</gene>
<name>Q96RK7_HUMAN</name>